<dbReference type="InterPro" id="IPR023115">
    <property type="entry name" value="TIF_IF2_dom3"/>
</dbReference>
<dbReference type="EMBL" id="MFEH01000003">
    <property type="protein sequence ID" value="OGE73987.1"/>
    <property type="molecule type" value="Genomic_DNA"/>
</dbReference>
<evidence type="ECO:0000259" key="10">
    <source>
        <dbReference type="PROSITE" id="PS51722"/>
    </source>
</evidence>
<dbReference type="InterPro" id="IPR015760">
    <property type="entry name" value="TIF_IF2"/>
</dbReference>
<dbReference type="NCBIfam" id="TIGR00487">
    <property type="entry name" value="IF-2"/>
    <property type="match status" value="1"/>
</dbReference>
<dbReference type="InterPro" id="IPR006847">
    <property type="entry name" value="IF2_N"/>
</dbReference>
<dbReference type="InterPro" id="IPR036925">
    <property type="entry name" value="TIF_IF2_dom3_sf"/>
</dbReference>
<dbReference type="InterPro" id="IPR009000">
    <property type="entry name" value="Transl_B-barrel_sf"/>
</dbReference>
<dbReference type="PANTHER" id="PTHR43381:SF4">
    <property type="entry name" value="EUKARYOTIC TRANSLATION INITIATION FACTOR 5B"/>
    <property type="match status" value="1"/>
</dbReference>
<keyword evidence="4 7" id="KW-0547">Nucleotide-binding</keyword>
<dbReference type="Gene3D" id="3.40.50.300">
    <property type="entry name" value="P-loop containing nucleotide triphosphate hydrolases"/>
    <property type="match status" value="1"/>
</dbReference>
<comment type="caution">
    <text evidence="11">The sequence shown here is derived from an EMBL/GenBank/DDBJ whole genome shotgun (WGS) entry which is preliminary data.</text>
</comment>
<organism evidence="11 12">
    <name type="scientific">Candidatus Doudnabacteria bacterium RIFCSPHIGHO2_01_FULL_41_86</name>
    <dbReference type="NCBI Taxonomy" id="1817821"/>
    <lineage>
        <taxon>Bacteria</taxon>
        <taxon>Candidatus Doudnaibacteriota</taxon>
    </lineage>
</organism>
<evidence type="ECO:0000256" key="6">
    <source>
        <dbReference type="ARBA" id="ARBA00023134"/>
    </source>
</evidence>
<evidence type="ECO:0000256" key="3">
    <source>
        <dbReference type="ARBA" id="ARBA00022540"/>
    </source>
</evidence>
<protein>
    <recommendedName>
        <fullName evidence="2 7">Translation initiation factor IF-2</fullName>
    </recommendedName>
</protein>
<dbReference type="Gene3D" id="2.40.30.10">
    <property type="entry name" value="Translation factors"/>
    <property type="match status" value="2"/>
</dbReference>
<dbReference type="AlphaFoldDB" id="A0A1F5N8K2"/>
<dbReference type="PROSITE" id="PS51722">
    <property type="entry name" value="G_TR_2"/>
    <property type="match status" value="1"/>
</dbReference>
<dbReference type="GO" id="GO:0005737">
    <property type="term" value="C:cytoplasm"/>
    <property type="evidence" value="ECO:0007669"/>
    <property type="project" value="UniProtKB-SubCell"/>
</dbReference>
<comment type="function">
    <text evidence="7 8">One of the essential components for the initiation of protein synthesis. Protects formylmethionyl-tRNA from spontaneous hydrolysis and promotes its binding to the 30S ribosomal subunits. Also involved in the hydrolysis of GTP during the formation of the 70S ribosomal complex.</text>
</comment>
<feature type="region of interest" description="G-domain" evidence="7">
    <location>
        <begin position="153"/>
        <end position="301"/>
    </location>
</feature>
<dbReference type="NCBIfam" id="TIGR00231">
    <property type="entry name" value="small_GTP"/>
    <property type="match status" value="1"/>
</dbReference>
<dbReference type="HAMAP" id="MF_00100_B">
    <property type="entry name" value="IF_2_B"/>
    <property type="match status" value="1"/>
</dbReference>
<evidence type="ECO:0000256" key="9">
    <source>
        <dbReference type="SAM" id="Coils"/>
    </source>
</evidence>
<dbReference type="Proteomes" id="UP000177610">
    <property type="component" value="Unassembled WGS sequence"/>
</dbReference>
<feature type="binding site" evidence="7">
    <location>
        <begin position="259"/>
        <end position="262"/>
    </location>
    <ligand>
        <name>GTP</name>
        <dbReference type="ChEBI" id="CHEBI:37565"/>
    </ligand>
</feature>
<name>A0A1F5N8K2_9BACT</name>
<dbReference type="CDD" id="cd03702">
    <property type="entry name" value="IF2_mtIF2_II"/>
    <property type="match status" value="1"/>
</dbReference>
<feature type="coiled-coil region" evidence="9">
    <location>
        <begin position="445"/>
        <end position="482"/>
    </location>
</feature>
<evidence type="ECO:0000256" key="8">
    <source>
        <dbReference type="RuleBase" id="RU000644"/>
    </source>
</evidence>
<dbReference type="Pfam" id="PF22042">
    <property type="entry name" value="EF-G_D2"/>
    <property type="match status" value="1"/>
</dbReference>
<evidence type="ECO:0000313" key="11">
    <source>
        <dbReference type="EMBL" id="OGE73987.1"/>
    </source>
</evidence>
<keyword evidence="6 7" id="KW-0342">GTP-binding</keyword>
<keyword evidence="7" id="KW-0963">Cytoplasm</keyword>
<evidence type="ECO:0000256" key="5">
    <source>
        <dbReference type="ARBA" id="ARBA00022917"/>
    </source>
</evidence>
<keyword evidence="5 7" id="KW-0648">Protein biosynthesis</keyword>
<dbReference type="PANTHER" id="PTHR43381">
    <property type="entry name" value="TRANSLATION INITIATION FACTOR IF-2-RELATED"/>
    <property type="match status" value="1"/>
</dbReference>
<dbReference type="Pfam" id="PF11987">
    <property type="entry name" value="IF-2"/>
    <property type="match status" value="1"/>
</dbReference>
<dbReference type="Gene3D" id="3.40.50.10050">
    <property type="entry name" value="Translation initiation factor IF- 2, domain 3"/>
    <property type="match status" value="1"/>
</dbReference>
<reference evidence="11 12" key="1">
    <citation type="journal article" date="2016" name="Nat. Commun.">
        <title>Thousands of microbial genomes shed light on interconnected biogeochemical processes in an aquifer system.</title>
        <authorList>
            <person name="Anantharaman K."/>
            <person name="Brown C.T."/>
            <person name="Hug L.A."/>
            <person name="Sharon I."/>
            <person name="Castelle C.J."/>
            <person name="Probst A.J."/>
            <person name="Thomas B.C."/>
            <person name="Singh A."/>
            <person name="Wilkins M.J."/>
            <person name="Karaoz U."/>
            <person name="Brodie E.L."/>
            <person name="Williams K.H."/>
            <person name="Hubbard S.S."/>
            <person name="Banfield J.F."/>
        </authorList>
    </citation>
    <scope>NUCLEOTIDE SEQUENCE [LARGE SCALE GENOMIC DNA]</scope>
</reference>
<keyword evidence="3 7" id="KW-0396">Initiation factor</keyword>
<evidence type="ECO:0000256" key="1">
    <source>
        <dbReference type="ARBA" id="ARBA00007733"/>
    </source>
</evidence>
<dbReference type="Pfam" id="PF00009">
    <property type="entry name" value="GTP_EFTU"/>
    <property type="match status" value="1"/>
</dbReference>
<evidence type="ECO:0000256" key="7">
    <source>
        <dbReference type="HAMAP-Rule" id="MF_00100"/>
    </source>
</evidence>
<feature type="domain" description="Tr-type G" evidence="10">
    <location>
        <begin position="150"/>
        <end position="319"/>
    </location>
</feature>
<dbReference type="SUPFAM" id="SSF52156">
    <property type="entry name" value="Initiation factor IF2/eIF5b, domain 3"/>
    <property type="match status" value="1"/>
</dbReference>
<evidence type="ECO:0000256" key="2">
    <source>
        <dbReference type="ARBA" id="ARBA00020675"/>
    </source>
</evidence>
<dbReference type="FunFam" id="3.40.50.10050:FF:000001">
    <property type="entry name" value="Translation initiation factor IF-2"/>
    <property type="match status" value="1"/>
</dbReference>
<comment type="subcellular location">
    <subcellularLocation>
        <location evidence="7">Cytoplasm</location>
    </subcellularLocation>
</comment>
<dbReference type="FunFam" id="3.40.50.300:FF:000019">
    <property type="entry name" value="Translation initiation factor IF-2"/>
    <property type="match status" value="1"/>
</dbReference>
<dbReference type="STRING" id="1817821.A2717_00445"/>
<dbReference type="InterPro" id="IPR005225">
    <property type="entry name" value="Small_GTP-bd"/>
</dbReference>
<comment type="similarity">
    <text evidence="1 7 8">Belongs to the TRAFAC class translation factor GTPase superfamily. Classic translation factor GTPase family. IF-2 subfamily.</text>
</comment>
<sequence length="640" mass="69542">MDISTLSKQLNMPVTQLRYKIREAGFFVSPKANKIDNQMAKQIINALTQTKTEVPTVAQTKEVSLPKVLSVKELSTKLGLDVTVVIKKLIQNGVMATINEEIDYDTAAIIAADLGFNVSEKTETTTRLGLGYVSEAIKKESEEKNEEFIIRPPIVAIMGHVDHGKTTLLDTIRSTKVVDTEAGRITQHIGAYQVERNGKFITFLDTPGHEAFAAMRARGANVTDIIVLVVAADDGVKPQTIEVINRAKLTGTPLIVAINKVDKPDSNIERVKKELSDYGVLIEEWGGKVPIAKLSALTGQGVDDLLDLILLQAEVLDLKANPKGVTLATVIESHVSRTLGSVATIVVQNGTLNLSDFVAAGKAHGKIRSMMDARGAKMKSAGPAAAVQITGLSDVPQAGDILKTYETQEEARTYAGDVIKSDRAKKIAGSRRLNVTGKDLNLIIKVDVKGSLEAINEALNKLKNEEVKINILEEGVGEINENDVLRAASAGGTIIGFHTRLSPQAAKLAQTKKVIVQQYDIIYELLEDITRQVVEMLTPEVLRTDLGRVKILGIFRTEKDRMVIGGDVAEGKIRDNAQFEIKRNDEIVGKGQVLELQQNKVAAKEVLRGSQFGASVKASPNVEEGDVLVLFEETIKKKSL</sequence>
<dbReference type="InterPro" id="IPR000795">
    <property type="entry name" value="T_Tr_GTP-bd_dom"/>
</dbReference>
<evidence type="ECO:0000256" key="4">
    <source>
        <dbReference type="ARBA" id="ARBA00022741"/>
    </source>
</evidence>
<feature type="binding site" evidence="7">
    <location>
        <begin position="159"/>
        <end position="166"/>
    </location>
    <ligand>
        <name>GTP</name>
        <dbReference type="ChEBI" id="CHEBI:37565"/>
    </ligand>
</feature>
<dbReference type="SUPFAM" id="SSF50447">
    <property type="entry name" value="Translation proteins"/>
    <property type="match status" value="2"/>
</dbReference>
<dbReference type="InterPro" id="IPR027417">
    <property type="entry name" value="P-loop_NTPase"/>
</dbReference>
<dbReference type="GO" id="GO:0005525">
    <property type="term" value="F:GTP binding"/>
    <property type="evidence" value="ECO:0007669"/>
    <property type="project" value="UniProtKB-KW"/>
</dbReference>
<dbReference type="SUPFAM" id="SSF52540">
    <property type="entry name" value="P-loop containing nucleoside triphosphate hydrolases"/>
    <property type="match status" value="1"/>
</dbReference>
<gene>
    <name evidence="7" type="primary">infB</name>
    <name evidence="11" type="ORF">A2717_00445</name>
</gene>
<dbReference type="InterPro" id="IPR000178">
    <property type="entry name" value="TF_IF2_bacterial-like"/>
</dbReference>
<dbReference type="InterPro" id="IPR053905">
    <property type="entry name" value="EF-G-like_DII"/>
</dbReference>
<dbReference type="CDD" id="cd01887">
    <property type="entry name" value="IF2_eIF5B"/>
    <property type="match status" value="1"/>
</dbReference>
<keyword evidence="9" id="KW-0175">Coiled coil</keyword>
<dbReference type="GO" id="GO:0003924">
    <property type="term" value="F:GTPase activity"/>
    <property type="evidence" value="ECO:0007669"/>
    <property type="project" value="UniProtKB-UniRule"/>
</dbReference>
<dbReference type="Pfam" id="PF04760">
    <property type="entry name" value="IF2_N"/>
    <property type="match status" value="1"/>
</dbReference>
<proteinExistence type="inferred from homology"/>
<accession>A0A1F5N8K2</accession>
<evidence type="ECO:0000313" key="12">
    <source>
        <dbReference type="Proteomes" id="UP000177610"/>
    </source>
</evidence>
<feature type="binding site" evidence="7">
    <location>
        <begin position="205"/>
        <end position="209"/>
    </location>
    <ligand>
        <name>GTP</name>
        <dbReference type="ChEBI" id="CHEBI:37565"/>
    </ligand>
</feature>
<dbReference type="GO" id="GO:0003743">
    <property type="term" value="F:translation initiation factor activity"/>
    <property type="evidence" value="ECO:0007669"/>
    <property type="project" value="UniProtKB-UniRule"/>
</dbReference>
<dbReference type="InterPro" id="IPR044145">
    <property type="entry name" value="IF2_II"/>
</dbReference>